<comment type="similarity">
    <text evidence="2">Belongs to the autoinducer-2 exporter (AI-2E) (TC 2.A.86) family.</text>
</comment>
<evidence type="ECO:0000313" key="10">
    <source>
        <dbReference type="Proteomes" id="UP000886785"/>
    </source>
</evidence>
<keyword evidence="5 8" id="KW-0812">Transmembrane</keyword>
<feature type="transmembrane region" description="Helical" evidence="8">
    <location>
        <begin position="37"/>
        <end position="58"/>
    </location>
</feature>
<gene>
    <name evidence="9" type="ORF">IAA54_11750</name>
</gene>
<evidence type="ECO:0000256" key="8">
    <source>
        <dbReference type="SAM" id="Phobius"/>
    </source>
</evidence>
<feature type="transmembrane region" description="Helical" evidence="8">
    <location>
        <begin position="282"/>
        <end position="315"/>
    </location>
</feature>
<dbReference type="Proteomes" id="UP000886785">
    <property type="component" value="Unassembled WGS sequence"/>
</dbReference>
<dbReference type="Pfam" id="PF01594">
    <property type="entry name" value="AI-2E_transport"/>
    <property type="match status" value="1"/>
</dbReference>
<dbReference type="GO" id="GO:0005886">
    <property type="term" value="C:plasma membrane"/>
    <property type="evidence" value="ECO:0007669"/>
    <property type="project" value="UniProtKB-SubCell"/>
</dbReference>
<keyword evidence="6 8" id="KW-1133">Transmembrane helix</keyword>
<comment type="caution">
    <text evidence="9">The sequence shown here is derived from an EMBL/GenBank/DDBJ whole genome shotgun (WGS) entry which is preliminary data.</text>
</comment>
<comment type="subcellular location">
    <subcellularLocation>
        <location evidence="1">Cell membrane</location>
        <topology evidence="1">Multi-pass membrane protein</topology>
    </subcellularLocation>
</comment>
<evidence type="ECO:0000256" key="3">
    <source>
        <dbReference type="ARBA" id="ARBA00022448"/>
    </source>
</evidence>
<dbReference type="GO" id="GO:0055085">
    <property type="term" value="P:transmembrane transport"/>
    <property type="evidence" value="ECO:0007669"/>
    <property type="project" value="TreeGrafter"/>
</dbReference>
<sequence length="348" mass="38948">MFSIAWSPFYSKKQIHNFRIVLQKHSQPEQCPFRRGVCVFLSFLTLLLILLGILFFVIPELISSITRFTANAPSYAARFSQEVYNLLSSLNITQDQINSLRLDWSSLISQATQFTTNLMTYAVNATMTVANGVFITAMSFIFSCYMLFGKERLTTNLKRVVYAFLPKTAAHQVVEIGILSNRIFSNFVRGLLTEAVVWFFLCYISMSLLGLPYALLLSTLVALCSMIPIIGPYISMFTGGFILLLVNPWNCATFIVMFLILQQIEGNLIYPRVVGTSVGLPGIWVLLSIIAFGNLLGIVGILLGIPITSIAYTLLKNATAYRLRGRNITTEQILRNDPDWSPEDDNAG</sequence>
<evidence type="ECO:0000256" key="5">
    <source>
        <dbReference type="ARBA" id="ARBA00022692"/>
    </source>
</evidence>
<organism evidence="9 10">
    <name type="scientific">Candidatus Gallacutalibacter pullicola</name>
    <dbReference type="NCBI Taxonomy" id="2840830"/>
    <lineage>
        <taxon>Bacteria</taxon>
        <taxon>Bacillati</taxon>
        <taxon>Bacillota</taxon>
        <taxon>Clostridia</taxon>
        <taxon>Eubacteriales</taxon>
        <taxon>Candidatus Gallacutalibacter</taxon>
    </lineage>
</organism>
<name>A0A9D1DT14_9FIRM</name>
<protein>
    <submittedName>
        <fullName evidence="9">AI-2E family transporter</fullName>
    </submittedName>
</protein>
<dbReference type="AlphaFoldDB" id="A0A9D1DT14"/>
<reference evidence="9" key="1">
    <citation type="submission" date="2020-10" db="EMBL/GenBank/DDBJ databases">
        <authorList>
            <person name="Gilroy R."/>
        </authorList>
    </citation>
    <scope>NUCLEOTIDE SEQUENCE</scope>
    <source>
        <strain evidence="9">ChiSjej1B19-7085</strain>
    </source>
</reference>
<keyword evidence="3" id="KW-0813">Transport</keyword>
<dbReference type="PANTHER" id="PTHR21716">
    <property type="entry name" value="TRANSMEMBRANE PROTEIN"/>
    <property type="match status" value="1"/>
</dbReference>
<evidence type="ECO:0000256" key="2">
    <source>
        <dbReference type="ARBA" id="ARBA00009773"/>
    </source>
</evidence>
<evidence type="ECO:0000256" key="4">
    <source>
        <dbReference type="ARBA" id="ARBA00022475"/>
    </source>
</evidence>
<keyword evidence="4" id="KW-1003">Cell membrane</keyword>
<evidence type="ECO:0000256" key="1">
    <source>
        <dbReference type="ARBA" id="ARBA00004651"/>
    </source>
</evidence>
<evidence type="ECO:0000313" key="9">
    <source>
        <dbReference type="EMBL" id="HIR58324.1"/>
    </source>
</evidence>
<dbReference type="InterPro" id="IPR002549">
    <property type="entry name" value="AI-2E-like"/>
</dbReference>
<reference evidence="9" key="2">
    <citation type="journal article" date="2021" name="PeerJ">
        <title>Extensive microbial diversity within the chicken gut microbiome revealed by metagenomics and culture.</title>
        <authorList>
            <person name="Gilroy R."/>
            <person name="Ravi A."/>
            <person name="Getino M."/>
            <person name="Pursley I."/>
            <person name="Horton D.L."/>
            <person name="Alikhan N.F."/>
            <person name="Baker D."/>
            <person name="Gharbi K."/>
            <person name="Hall N."/>
            <person name="Watson M."/>
            <person name="Adriaenssens E.M."/>
            <person name="Foster-Nyarko E."/>
            <person name="Jarju S."/>
            <person name="Secka A."/>
            <person name="Antonio M."/>
            <person name="Oren A."/>
            <person name="Chaudhuri R.R."/>
            <person name="La Ragione R."/>
            <person name="Hildebrand F."/>
            <person name="Pallen M.J."/>
        </authorList>
    </citation>
    <scope>NUCLEOTIDE SEQUENCE</scope>
    <source>
        <strain evidence="9">ChiSjej1B19-7085</strain>
    </source>
</reference>
<feature type="transmembrane region" description="Helical" evidence="8">
    <location>
        <begin position="129"/>
        <end position="148"/>
    </location>
</feature>
<dbReference type="EMBL" id="DVHF01000152">
    <property type="protein sequence ID" value="HIR58324.1"/>
    <property type="molecule type" value="Genomic_DNA"/>
</dbReference>
<feature type="transmembrane region" description="Helical" evidence="8">
    <location>
        <begin position="187"/>
        <end position="206"/>
    </location>
</feature>
<proteinExistence type="inferred from homology"/>
<accession>A0A9D1DT14</accession>
<evidence type="ECO:0000256" key="7">
    <source>
        <dbReference type="ARBA" id="ARBA00023136"/>
    </source>
</evidence>
<dbReference type="PANTHER" id="PTHR21716:SF53">
    <property type="entry name" value="PERMEASE PERM-RELATED"/>
    <property type="match status" value="1"/>
</dbReference>
<evidence type="ECO:0000256" key="6">
    <source>
        <dbReference type="ARBA" id="ARBA00022989"/>
    </source>
</evidence>
<keyword evidence="7 8" id="KW-0472">Membrane</keyword>